<evidence type="ECO:0000256" key="6">
    <source>
        <dbReference type="ARBA" id="ARBA00023163"/>
    </source>
</evidence>
<dbReference type="Proteomes" id="UP000001745">
    <property type="component" value="Unassembled WGS sequence"/>
</dbReference>
<feature type="domain" description="BED-type" evidence="9">
    <location>
        <begin position="67"/>
        <end position="128"/>
    </location>
</feature>
<sequence>MSQLSRFSDAGPSSFLGSDIPDDFTSYSMTTPATSLAQDQPAISFKSFLSTTDTGSPIPESLQLVGPDRRKSWVLWSEMNKDDFIRDPQVMCKQCGKTLPHPQKTSNGTNSMKRHLSGAKCVKAAFDTTQQQNIQESLQFATIKVFNDEDWTQTQIELIANSHLPFQFLAHKGLINLIQYACLAPTMPNLLSPTTARRQLGLQVKRRQAEILSYLPPGAKISVALDCWTSPFQQAFIAITRYFIDKNWQYREILLGFEPLYDRHTSINLSAVLLETLQQHDLVDRVLALTTDNASNNKTLLRAFNDAIESPDIPEELRLVRIPCLAHVIQLSLKDLLCLMKVNLKNDNPDQAWSDEEAERLRQIRREKGISYTLAKIRGLAIFINASP</sequence>
<dbReference type="STRING" id="441959.B8MJP9"/>
<keyword evidence="6" id="KW-0804">Transcription</keyword>
<dbReference type="PANTHER" id="PTHR46481">
    <property type="entry name" value="ZINC FINGER BED DOMAIN-CONTAINING PROTEIN 4"/>
    <property type="match status" value="1"/>
</dbReference>
<dbReference type="InterPro" id="IPR012337">
    <property type="entry name" value="RNaseH-like_sf"/>
</dbReference>
<dbReference type="RefSeq" id="XP_002485701.1">
    <property type="nucleotide sequence ID" value="XM_002485656.1"/>
</dbReference>
<name>B8MJP9_TALSN</name>
<reference evidence="11" key="1">
    <citation type="journal article" date="2015" name="Genome Announc.">
        <title>Genome sequence of the AIDS-associated pathogen Penicillium marneffei (ATCC18224) and its near taxonomic relative Talaromyces stipitatus (ATCC10500).</title>
        <authorList>
            <person name="Nierman W.C."/>
            <person name="Fedorova-Abrams N.D."/>
            <person name="Andrianopoulos A."/>
        </authorList>
    </citation>
    <scope>NUCLEOTIDE SEQUENCE [LARGE SCALE GENOMIC DNA]</scope>
    <source>
        <strain evidence="11">ATCC 10500 / CBS 375.48 / QM 6759 / NRRL 1006</strain>
    </source>
</reference>
<dbReference type="PROSITE" id="PS50808">
    <property type="entry name" value="ZF_BED"/>
    <property type="match status" value="1"/>
</dbReference>
<dbReference type="GO" id="GO:0003677">
    <property type="term" value="F:DNA binding"/>
    <property type="evidence" value="ECO:0007669"/>
    <property type="project" value="InterPro"/>
</dbReference>
<comment type="subcellular location">
    <subcellularLocation>
        <location evidence="1">Nucleus</location>
    </subcellularLocation>
</comment>
<evidence type="ECO:0000256" key="3">
    <source>
        <dbReference type="ARBA" id="ARBA00022771"/>
    </source>
</evidence>
<keyword evidence="5" id="KW-0805">Transcription regulation</keyword>
<dbReference type="GO" id="GO:0008270">
    <property type="term" value="F:zinc ion binding"/>
    <property type="evidence" value="ECO:0007669"/>
    <property type="project" value="UniProtKB-KW"/>
</dbReference>
<keyword evidence="7" id="KW-0539">Nucleus</keyword>
<evidence type="ECO:0000256" key="1">
    <source>
        <dbReference type="ARBA" id="ARBA00004123"/>
    </source>
</evidence>
<evidence type="ECO:0000256" key="4">
    <source>
        <dbReference type="ARBA" id="ARBA00022833"/>
    </source>
</evidence>
<proteinExistence type="predicted"/>
<evidence type="ECO:0000256" key="5">
    <source>
        <dbReference type="ARBA" id="ARBA00023015"/>
    </source>
</evidence>
<dbReference type="GeneID" id="8103406"/>
<dbReference type="SUPFAM" id="SSF53098">
    <property type="entry name" value="Ribonuclease H-like"/>
    <property type="match status" value="1"/>
</dbReference>
<dbReference type="PhylomeDB" id="B8MJP9"/>
<dbReference type="eggNOG" id="KOG1121">
    <property type="taxonomic scope" value="Eukaryota"/>
</dbReference>
<evidence type="ECO:0000259" key="9">
    <source>
        <dbReference type="PROSITE" id="PS50808"/>
    </source>
</evidence>
<evidence type="ECO:0000256" key="8">
    <source>
        <dbReference type="PROSITE-ProRule" id="PRU00027"/>
    </source>
</evidence>
<protein>
    <recommendedName>
        <fullName evidence="9">BED-type domain-containing protein</fullName>
    </recommendedName>
</protein>
<dbReference type="OrthoDB" id="2677621at2759"/>
<keyword evidence="3 8" id="KW-0863">Zinc-finger</keyword>
<dbReference type="EMBL" id="EQ962657">
    <property type="protein sequence ID" value="EED15748.1"/>
    <property type="molecule type" value="Genomic_DNA"/>
</dbReference>
<dbReference type="AlphaFoldDB" id="B8MJP9"/>
<dbReference type="HOGENOM" id="CLU_017134_1_0_1"/>
<organism evidence="10 11">
    <name type="scientific">Talaromyces stipitatus (strain ATCC 10500 / CBS 375.48 / QM 6759 / NRRL 1006)</name>
    <name type="common">Penicillium stipitatum</name>
    <dbReference type="NCBI Taxonomy" id="441959"/>
    <lineage>
        <taxon>Eukaryota</taxon>
        <taxon>Fungi</taxon>
        <taxon>Dikarya</taxon>
        <taxon>Ascomycota</taxon>
        <taxon>Pezizomycotina</taxon>
        <taxon>Eurotiomycetes</taxon>
        <taxon>Eurotiomycetidae</taxon>
        <taxon>Eurotiales</taxon>
        <taxon>Trichocomaceae</taxon>
        <taxon>Talaromyces</taxon>
        <taxon>Talaromyces sect. Talaromyces</taxon>
    </lineage>
</organism>
<dbReference type="InterPro" id="IPR003656">
    <property type="entry name" value="Znf_BED"/>
</dbReference>
<gene>
    <name evidence="10" type="ORF">TSTA_051850</name>
</gene>
<dbReference type="VEuPathDB" id="FungiDB:TSTA_051850"/>
<dbReference type="OMA" id="NDKRINW"/>
<dbReference type="InterPro" id="IPR052035">
    <property type="entry name" value="ZnF_BED_domain_contain"/>
</dbReference>
<evidence type="ECO:0000256" key="7">
    <source>
        <dbReference type="ARBA" id="ARBA00023242"/>
    </source>
</evidence>
<keyword evidence="4" id="KW-0862">Zinc</keyword>
<dbReference type="PANTHER" id="PTHR46481:SF10">
    <property type="entry name" value="ZINC FINGER BED DOMAIN-CONTAINING PROTEIN 39"/>
    <property type="match status" value="1"/>
</dbReference>
<keyword evidence="11" id="KW-1185">Reference proteome</keyword>
<dbReference type="InParanoid" id="B8MJP9"/>
<evidence type="ECO:0000313" key="11">
    <source>
        <dbReference type="Proteomes" id="UP000001745"/>
    </source>
</evidence>
<keyword evidence="2" id="KW-0479">Metal-binding</keyword>
<evidence type="ECO:0000313" key="10">
    <source>
        <dbReference type="EMBL" id="EED15748.1"/>
    </source>
</evidence>
<accession>B8MJP9</accession>
<dbReference type="GO" id="GO:0005634">
    <property type="term" value="C:nucleus"/>
    <property type="evidence" value="ECO:0007669"/>
    <property type="project" value="UniProtKB-SubCell"/>
</dbReference>
<evidence type="ECO:0000256" key="2">
    <source>
        <dbReference type="ARBA" id="ARBA00022723"/>
    </source>
</evidence>